<dbReference type="Pfam" id="PF18348">
    <property type="entry name" value="SH3_16"/>
    <property type="match status" value="1"/>
</dbReference>
<sequence>MTPAGCDPLHGLDRRLTPYSGSVALVALKGKVAAISFTEGRPARVAVPVVDLCDAPAGARDRQLVFGAGVTVIDERAGWAFVQAAADHYCGWVPLTALGQGGDVTHVVCAPATHIYREASIKRGEVMALPIGAGLGAIREEGGFVVTAEGFVPRQHLRAVTAPEADPVAVAERLLGAPYLWGGNGYDGIDCSGLVQLSYGLCGIACPADSDQQWHGFGQVLPEEVPVIRGDLFFWKGHVAMAVDDTCLIHANGHHMAVRYEPIRDTMERIAASGEGIYLGRKRRL</sequence>
<dbReference type="SUPFAM" id="SSF54001">
    <property type="entry name" value="Cysteine proteinases"/>
    <property type="match status" value="1"/>
</dbReference>
<dbReference type="Proteomes" id="UP001623290">
    <property type="component" value="Chromosome"/>
</dbReference>
<evidence type="ECO:0000256" key="4">
    <source>
        <dbReference type="ARBA" id="ARBA00022807"/>
    </source>
</evidence>
<organism evidence="6 7">
    <name type="scientific">Thioclava litoralis</name>
    <dbReference type="NCBI Taxonomy" id="3076557"/>
    <lineage>
        <taxon>Bacteria</taxon>
        <taxon>Pseudomonadati</taxon>
        <taxon>Pseudomonadota</taxon>
        <taxon>Alphaproteobacteria</taxon>
        <taxon>Rhodobacterales</taxon>
        <taxon>Paracoccaceae</taxon>
        <taxon>Thioclava</taxon>
    </lineage>
</organism>
<dbReference type="RefSeq" id="WP_406721310.1">
    <property type="nucleotide sequence ID" value="NZ_CP135443.1"/>
</dbReference>
<dbReference type="InterPro" id="IPR051794">
    <property type="entry name" value="PG_Endopeptidase_C40"/>
</dbReference>
<evidence type="ECO:0000259" key="5">
    <source>
        <dbReference type="PROSITE" id="PS51935"/>
    </source>
</evidence>
<dbReference type="InterPro" id="IPR000064">
    <property type="entry name" value="NLP_P60_dom"/>
</dbReference>
<dbReference type="PANTHER" id="PTHR47359">
    <property type="entry name" value="PEPTIDOGLYCAN DL-ENDOPEPTIDASE CWLO"/>
    <property type="match status" value="1"/>
</dbReference>
<protein>
    <submittedName>
        <fullName evidence="6">NlpC/P60 family protein</fullName>
    </submittedName>
</protein>
<evidence type="ECO:0000256" key="2">
    <source>
        <dbReference type="ARBA" id="ARBA00022670"/>
    </source>
</evidence>
<dbReference type="Pfam" id="PF00877">
    <property type="entry name" value="NLPC_P60"/>
    <property type="match status" value="1"/>
</dbReference>
<dbReference type="InterPro" id="IPR038765">
    <property type="entry name" value="Papain-like_cys_pep_sf"/>
</dbReference>
<dbReference type="EMBL" id="CP135443">
    <property type="protein sequence ID" value="WRY34516.1"/>
    <property type="molecule type" value="Genomic_DNA"/>
</dbReference>
<keyword evidence="2" id="KW-0645">Protease</keyword>
<keyword evidence="7" id="KW-1185">Reference proteome</keyword>
<keyword evidence="4" id="KW-0788">Thiol protease</keyword>
<name>A0ABZ1E3T4_9RHOB</name>
<feature type="domain" description="NlpC/P60" evidence="5">
    <location>
        <begin position="161"/>
        <end position="285"/>
    </location>
</feature>
<evidence type="ECO:0000313" key="6">
    <source>
        <dbReference type="EMBL" id="WRY34516.1"/>
    </source>
</evidence>
<proteinExistence type="inferred from homology"/>
<evidence type="ECO:0000313" key="7">
    <source>
        <dbReference type="Proteomes" id="UP001623290"/>
    </source>
</evidence>
<dbReference type="InterPro" id="IPR041382">
    <property type="entry name" value="SH3_16"/>
</dbReference>
<dbReference type="PANTHER" id="PTHR47359:SF3">
    <property type="entry name" value="NLP_P60 DOMAIN-CONTAINING PROTEIN-RELATED"/>
    <property type="match status" value="1"/>
</dbReference>
<evidence type="ECO:0000256" key="1">
    <source>
        <dbReference type="ARBA" id="ARBA00007074"/>
    </source>
</evidence>
<gene>
    <name evidence="6" type="ORF">RPE78_04280</name>
</gene>
<evidence type="ECO:0000256" key="3">
    <source>
        <dbReference type="ARBA" id="ARBA00022801"/>
    </source>
</evidence>
<dbReference type="Gene3D" id="3.90.1720.10">
    <property type="entry name" value="endopeptidase domain like (from Nostoc punctiforme)"/>
    <property type="match status" value="1"/>
</dbReference>
<accession>A0ABZ1E3T4</accession>
<comment type="similarity">
    <text evidence="1">Belongs to the peptidase C40 family.</text>
</comment>
<dbReference type="PROSITE" id="PS51935">
    <property type="entry name" value="NLPC_P60"/>
    <property type="match status" value="1"/>
</dbReference>
<reference evidence="6 7" key="1">
    <citation type="submission" date="2023-09" db="EMBL/GenBank/DDBJ databases">
        <title>Thioclava shenzhenensis sp. nov., a multidrug resistant bacteria-antagonizing species isolated from coastal seawater.</title>
        <authorList>
            <person name="Long M."/>
        </authorList>
    </citation>
    <scope>NUCLEOTIDE SEQUENCE [LARGE SCALE GENOMIC DNA]</scope>
    <source>
        <strain evidence="6 7">FTW29</strain>
    </source>
</reference>
<keyword evidence="3" id="KW-0378">Hydrolase</keyword>